<keyword evidence="2" id="KW-1185">Reference proteome</keyword>
<sequence length="198" mass="23421">MKAFFIFVFVSISSGLVYSQTNDRSFNLVRDIEKFSELMTELDTIIVYSNLSICHGERYEKDIITKKNDSVFIQVSINDDFDGNVDYEKRIYEYDKSDSLNFETLYFKLQKHTIPDHQPSLRFEIIHNRKDTLNLFTYGLMDIIDVSRFIAKIKNQIYFDKGYYKPLIIPKEPVTLPDSAKNDSILFDDLERLFEDKK</sequence>
<dbReference type="RefSeq" id="WP_101259837.1">
    <property type="nucleotide sequence ID" value="NZ_MVDD01000001.1"/>
</dbReference>
<dbReference type="EMBL" id="MVDD01000001">
    <property type="protein sequence ID" value="PKQ65901.1"/>
    <property type="molecule type" value="Genomic_DNA"/>
</dbReference>
<dbReference type="AlphaFoldDB" id="A0A2N3I6H9"/>
<dbReference type="OrthoDB" id="1162594at2"/>
<accession>A0A2N3I6H9</accession>
<name>A0A2N3I6H9_9BACT</name>
<protein>
    <submittedName>
        <fullName evidence="1">Uncharacterized protein</fullName>
    </submittedName>
</protein>
<evidence type="ECO:0000313" key="1">
    <source>
        <dbReference type="EMBL" id="PKQ65901.1"/>
    </source>
</evidence>
<dbReference type="Proteomes" id="UP000233535">
    <property type="component" value="Unassembled WGS sequence"/>
</dbReference>
<evidence type="ECO:0000313" key="2">
    <source>
        <dbReference type="Proteomes" id="UP000233535"/>
    </source>
</evidence>
<gene>
    <name evidence="1" type="ORF">BZG02_02550</name>
</gene>
<proteinExistence type="predicted"/>
<comment type="caution">
    <text evidence="1">The sequence shown here is derived from an EMBL/GenBank/DDBJ whole genome shotgun (WGS) entry which is preliminary data.</text>
</comment>
<reference evidence="1 2" key="1">
    <citation type="journal article" date="2017" name="Front. Microbiol.">
        <title>Labilibaculum manganireducens gen. nov., sp. nov. and Labilibaculum filiforme sp. nov., Novel Bacteroidetes Isolated from Subsurface Sediments of the Baltic Sea.</title>
        <authorList>
            <person name="Vandieken V."/>
            <person name="Marshall I.P."/>
            <person name="Niemann H."/>
            <person name="Engelen B."/>
            <person name="Cypionka H."/>
        </authorList>
    </citation>
    <scope>NUCLEOTIDE SEQUENCE [LARGE SCALE GENOMIC DNA]</scope>
    <source>
        <strain evidence="1 2">59.16B</strain>
    </source>
</reference>
<organism evidence="1 2">
    <name type="scientific">Labilibaculum filiforme</name>
    <dbReference type="NCBI Taxonomy" id="1940526"/>
    <lineage>
        <taxon>Bacteria</taxon>
        <taxon>Pseudomonadati</taxon>
        <taxon>Bacteroidota</taxon>
        <taxon>Bacteroidia</taxon>
        <taxon>Marinilabiliales</taxon>
        <taxon>Marinifilaceae</taxon>
        <taxon>Labilibaculum</taxon>
    </lineage>
</organism>